<feature type="transmembrane region" description="Helical" evidence="6">
    <location>
        <begin position="85"/>
        <end position="104"/>
    </location>
</feature>
<dbReference type="InterPro" id="IPR050833">
    <property type="entry name" value="Poly_Biosynth_Transport"/>
</dbReference>
<comment type="subcellular location">
    <subcellularLocation>
        <location evidence="1">Cell membrane</location>
        <topology evidence="1">Multi-pass membrane protein</topology>
    </subcellularLocation>
</comment>
<sequence length="470" mass="54168">MKGLSIVKNISYTFIANAIALVVSLFSTLILPKMTSELDFGYWQLYVLYMSYAGLFHLGLCDGIYLKYGGKIYDSLDKRLIRDQLLFLSGFVAILEVIVALVLFFNENNSQKKVVIILFCLGAFAHVIKTFFLLILQATDQIKKYANITILDRIVFVILLILFLFEGQNTYIFIIWADIIGRWISLGLSALEFKDILKKEKYFKADVWSEIRDNIKIGLPLLISGIAANFIVGVIRLGIENGWDIVIFGKVSLSLSIVNMILSFVTMIGIVFFPVLKKIQYQHYAFVFKNLNIIVVLFALGCLIFAIPVQKIIRIWLPDYSFSMQIMVWIMPICVFESEMSILLNTYMKALRKEKIILLINFSIMVFSMIYAYVFTSYYPNLYVAIAGIVIFLGIKALFTKIYVISKLKIKNEFNLYVEFLVTPLYVFAVTTLSGWHSMFLYLLIYILLIAWLKKDILNIIRFGKDVLRR</sequence>
<feature type="transmembrane region" description="Helical" evidence="6">
    <location>
        <begin position="43"/>
        <end position="65"/>
    </location>
</feature>
<keyword evidence="5 6" id="KW-0472">Membrane</keyword>
<evidence type="ECO:0008006" key="9">
    <source>
        <dbReference type="Google" id="ProtNLM"/>
    </source>
</evidence>
<feature type="transmembrane region" description="Helical" evidence="6">
    <location>
        <begin position="287"/>
        <end position="306"/>
    </location>
</feature>
<dbReference type="RefSeq" id="WP_118445253.1">
    <property type="nucleotide sequence ID" value="NZ_JBCPGC010000065.1"/>
</dbReference>
<evidence type="ECO:0000256" key="3">
    <source>
        <dbReference type="ARBA" id="ARBA00022692"/>
    </source>
</evidence>
<feature type="transmembrane region" description="Helical" evidence="6">
    <location>
        <begin position="326"/>
        <end position="344"/>
    </location>
</feature>
<evidence type="ECO:0000313" key="7">
    <source>
        <dbReference type="EMBL" id="RHM70281.1"/>
    </source>
</evidence>
<dbReference type="Proteomes" id="UP000285610">
    <property type="component" value="Unassembled WGS sequence"/>
</dbReference>
<feature type="transmembrane region" description="Helical" evidence="6">
    <location>
        <begin position="416"/>
        <end position="434"/>
    </location>
</feature>
<feature type="transmembrane region" description="Helical" evidence="6">
    <location>
        <begin position="382"/>
        <end position="404"/>
    </location>
</feature>
<dbReference type="AlphaFoldDB" id="A0A415S484"/>
<evidence type="ECO:0000256" key="4">
    <source>
        <dbReference type="ARBA" id="ARBA00022989"/>
    </source>
</evidence>
<reference evidence="7 8" key="1">
    <citation type="submission" date="2018-08" db="EMBL/GenBank/DDBJ databases">
        <title>A genome reference for cultivated species of the human gut microbiota.</title>
        <authorList>
            <person name="Zou Y."/>
            <person name="Xue W."/>
            <person name="Luo G."/>
        </authorList>
    </citation>
    <scope>NUCLEOTIDE SEQUENCE [LARGE SCALE GENOMIC DNA]</scope>
    <source>
        <strain evidence="7 8">AF33-12</strain>
    </source>
</reference>
<comment type="caution">
    <text evidence="7">The sequence shown here is derived from an EMBL/GenBank/DDBJ whole genome shotgun (WGS) entry which is preliminary data.</text>
</comment>
<protein>
    <recommendedName>
        <fullName evidence="9">Polysaccharide biosynthesis protein</fullName>
    </recommendedName>
</protein>
<evidence type="ECO:0000256" key="2">
    <source>
        <dbReference type="ARBA" id="ARBA00022475"/>
    </source>
</evidence>
<dbReference type="PANTHER" id="PTHR30250:SF11">
    <property type="entry name" value="O-ANTIGEN TRANSPORTER-RELATED"/>
    <property type="match status" value="1"/>
</dbReference>
<evidence type="ECO:0000256" key="1">
    <source>
        <dbReference type="ARBA" id="ARBA00004651"/>
    </source>
</evidence>
<keyword evidence="2" id="KW-1003">Cell membrane</keyword>
<gene>
    <name evidence="7" type="ORF">DWZ50_17210</name>
</gene>
<evidence type="ECO:0000313" key="8">
    <source>
        <dbReference type="Proteomes" id="UP000285610"/>
    </source>
</evidence>
<feature type="transmembrane region" description="Helical" evidence="6">
    <location>
        <begin position="116"/>
        <end position="136"/>
    </location>
</feature>
<dbReference type="PANTHER" id="PTHR30250">
    <property type="entry name" value="PST FAMILY PREDICTED COLANIC ACID TRANSPORTER"/>
    <property type="match status" value="1"/>
</dbReference>
<feature type="transmembrane region" description="Helical" evidence="6">
    <location>
        <begin position="440"/>
        <end position="461"/>
    </location>
</feature>
<keyword evidence="3 6" id="KW-0812">Transmembrane</keyword>
<feature type="transmembrane region" description="Helical" evidence="6">
    <location>
        <begin position="251"/>
        <end position="275"/>
    </location>
</feature>
<dbReference type="GO" id="GO:0005886">
    <property type="term" value="C:plasma membrane"/>
    <property type="evidence" value="ECO:0007669"/>
    <property type="project" value="UniProtKB-SubCell"/>
</dbReference>
<accession>A0A415S484</accession>
<name>A0A415S484_MEDGN</name>
<feature type="transmembrane region" description="Helical" evidence="6">
    <location>
        <begin position="219"/>
        <end position="239"/>
    </location>
</feature>
<feature type="transmembrane region" description="Helical" evidence="6">
    <location>
        <begin position="148"/>
        <end position="165"/>
    </location>
</feature>
<organism evidence="7 8">
    <name type="scientific">Mediterraneibacter gnavus</name>
    <name type="common">Ruminococcus gnavus</name>
    <dbReference type="NCBI Taxonomy" id="33038"/>
    <lineage>
        <taxon>Bacteria</taxon>
        <taxon>Bacillati</taxon>
        <taxon>Bacillota</taxon>
        <taxon>Clostridia</taxon>
        <taxon>Lachnospirales</taxon>
        <taxon>Lachnospiraceae</taxon>
        <taxon>Mediterraneibacter</taxon>
    </lineage>
</organism>
<proteinExistence type="predicted"/>
<feature type="transmembrane region" description="Helical" evidence="6">
    <location>
        <begin position="356"/>
        <end position="376"/>
    </location>
</feature>
<feature type="transmembrane region" description="Helical" evidence="6">
    <location>
        <begin position="12"/>
        <end position="31"/>
    </location>
</feature>
<evidence type="ECO:0000256" key="6">
    <source>
        <dbReference type="SAM" id="Phobius"/>
    </source>
</evidence>
<keyword evidence="4 6" id="KW-1133">Transmembrane helix</keyword>
<dbReference type="EMBL" id="QRQE01000061">
    <property type="protein sequence ID" value="RHM70281.1"/>
    <property type="molecule type" value="Genomic_DNA"/>
</dbReference>
<evidence type="ECO:0000256" key="5">
    <source>
        <dbReference type="ARBA" id="ARBA00023136"/>
    </source>
</evidence>
<feature type="transmembrane region" description="Helical" evidence="6">
    <location>
        <begin position="171"/>
        <end position="191"/>
    </location>
</feature>